<proteinExistence type="predicted"/>
<protein>
    <submittedName>
        <fullName evidence="4">GNAT family N-acetyltransferase</fullName>
    </submittedName>
</protein>
<dbReference type="SUPFAM" id="SSF55729">
    <property type="entry name" value="Acyl-CoA N-acyltransferases (Nat)"/>
    <property type="match status" value="1"/>
</dbReference>
<dbReference type="Pfam" id="PF00583">
    <property type="entry name" value="Acetyltransf_1"/>
    <property type="match status" value="1"/>
</dbReference>
<name>A0A419EZ54_9BACT</name>
<reference evidence="4 5" key="1">
    <citation type="journal article" date="2017" name="ISME J.">
        <title>Energy and carbon metabolisms in a deep terrestrial subsurface fluid microbial community.</title>
        <authorList>
            <person name="Momper L."/>
            <person name="Jungbluth S.P."/>
            <person name="Lee M.D."/>
            <person name="Amend J.P."/>
        </authorList>
    </citation>
    <scope>NUCLEOTIDE SEQUENCE [LARGE SCALE GENOMIC DNA]</scope>
    <source>
        <strain evidence="4">SURF_17</strain>
    </source>
</reference>
<evidence type="ECO:0000256" key="2">
    <source>
        <dbReference type="ARBA" id="ARBA00023315"/>
    </source>
</evidence>
<dbReference type="PROSITE" id="PS51186">
    <property type="entry name" value="GNAT"/>
    <property type="match status" value="1"/>
</dbReference>
<evidence type="ECO:0000259" key="3">
    <source>
        <dbReference type="PROSITE" id="PS51186"/>
    </source>
</evidence>
<dbReference type="InterPro" id="IPR000182">
    <property type="entry name" value="GNAT_dom"/>
</dbReference>
<dbReference type="InterPro" id="IPR016181">
    <property type="entry name" value="Acyl_CoA_acyltransferase"/>
</dbReference>
<sequence>MSTGTVEPLEARHHNLEALLREAEASARERYGNRGASVIRRRWQHAITENSGFVLTDGSDCVGVLLYSAEYELGFSSLFSEASARKLPRSVTIFCCYVPAVLRDRKNSRERTLVKFAISHLRSIKSVETVALQPSPSLYEMKLEGPLARMGFMNCSRMRMERRPSGRIPSGSMPLGCKVEPLTDADPDELRSVIQSSYFSEIDGYLFPDIAAVCSDGSMFREFLSSNTIDKSASVIARVYGHPCGCVIVLSSEDRQTGLIGVVGVSPGMRRRGIGRAMLLSVLRRLQEHGATRVALAVTMENYPAYSLYSSLGFMEVGPPANISVWRRSVSRPLMNFPP</sequence>
<dbReference type="EMBL" id="QZKI01000071">
    <property type="protein sequence ID" value="RJP70331.1"/>
    <property type="molecule type" value="Genomic_DNA"/>
</dbReference>
<evidence type="ECO:0000256" key="1">
    <source>
        <dbReference type="ARBA" id="ARBA00022679"/>
    </source>
</evidence>
<dbReference type="InterPro" id="IPR050832">
    <property type="entry name" value="Bact_Acetyltransf"/>
</dbReference>
<accession>A0A419EZ54</accession>
<evidence type="ECO:0000313" key="4">
    <source>
        <dbReference type="EMBL" id="RJP70331.1"/>
    </source>
</evidence>
<keyword evidence="1 4" id="KW-0808">Transferase</keyword>
<feature type="domain" description="N-acetyltransferase" evidence="3">
    <location>
        <begin position="177"/>
        <end position="339"/>
    </location>
</feature>
<dbReference type="GO" id="GO:0016747">
    <property type="term" value="F:acyltransferase activity, transferring groups other than amino-acyl groups"/>
    <property type="evidence" value="ECO:0007669"/>
    <property type="project" value="InterPro"/>
</dbReference>
<keyword evidence="2" id="KW-0012">Acyltransferase</keyword>
<comment type="caution">
    <text evidence="4">The sequence shown here is derived from an EMBL/GenBank/DDBJ whole genome shotgun (WGS) entry which is preliminary data.</text>
</comment>
<dbReference type="Gene3D" id="3.40.630.30">
    <property type="match status" value="1"/>
</dbReference>
<gene>
    <name evidence="4" type="ORF">C4532_09545</name>
</gene>
<organism evidence="4 5">
    <name type="scientific">Candidatus Abyssobacteria bacterium SURF_17</name>
    <dbReference type="NCBI Taxonomy" id="2093361"/>
    <lineage>
        <taxon>Bacteria</taxon>
        <taxon>Pseudomonadati</taxon>
        <taxon>Candidatus Hydrogenedentota</taxon>
        <taxon>Candidatus Abyssobacteria</taxon>
    </lineage>
</organism>
<dbReference type="PANTHER" id="PTHR43877">
    <property type="entry name" value="AMINOALKYLPHOSPHONATE N-ACETYLTRANSFERASE-RELATED-RELATED"/>
    <property type="match status" value="1"/>
</dbReference>
<dbReference type="Proteomes" id="UP000285961">
    <property type="component" value="Unassembled WGS sequence"/>
</dbReference>
<evidence type="ECO:0000313" key="5">
    <source>
        <dbReference type="Proteomes" id="UP000285961"/>
    </source>
</evidence>
<dbReference type="CDD" id="cd04301">
    <property type="entry name" value="NAT_SF"/>
    <property type="match status" value="1"/>
</dbReference>
<dbReference type="AlphaFoldDB" id="A0A419EZ54"/>